<dbReference type="Proteomes" id="UP000030140">
    <property type="component" value="Unassembled WGS sequence"/>
</dbReference>
<evidence type="ECO:0000259" key="2">
    <source>
        <dbReference type="Pfam" id="PF00085"/>
    </source>
</evidence>
<dbReference type="Gene3D" id="3.40.30.10">
    <property type="entry name" value="Glutaredoxin"/>
    <property type="match status" value="1"/>
</dbReference>
<keyword evidence="4" id="KW-1185">Reference proteome</keyword>
<evidence type="ECO:0000256" key="1">
    <source>
        <dbReference type="SAM" id="MobiDB-lite"/>
    </source>
</evidence>
<dbReference type="RefSeq" id="WP_035325646.1">
    <property type="nucleotide sequence ID" value="NZ_CP015125.1"/>
</dbReference>
<name>A0A0A2GTI3_9FLAO</name>
<accession>A0A0A2GTI3</accession>
<dbReference type="SUPFAM" id="SSF52833">
    <property type="entry name" value="Thioredoxin-like"/>
    <property type="match status" value="1"/>
</dbReference>
<organism evidence="3 4">
    <name type="scientific">Dokdonia donghaensis DSW-1</name>
    <dbReference type="NCBI Taxonomy" id="1300343"/>
    <lineage>
        <taxon>Bacteria</taxon>
        <taxon>Pseudomonadati</taxon>
        <taxon>Bacteroidota</taxon>
        <taxon>Flavobacteriia</taxon>
        <taxon>Flavobacteriales</taxon>
        <taxon>Flavobacteriaceae</taxon>
        <taxon>Dokdonia</taxon>
    </lineage>
</organism>
<dbReference type="OrthoDB" id="6398367at2"/>
<feature type="domain" description="Thioredoxin" evidence="2">
    <location>
        <begin position="108"/>
        <end position="192"/>
    </location>
</feature>
<dbReference type="EMBL" id="JSAQ01000001">
    <property type="protein sequence ID" value="KGO06552.1"/>
    <property type="molecule type" value="Genomic_DNA"/>
</dbReference>
<protein>
    <submittedName>
        <fullName evidence="3">Thioredoxin</fullName>
    </submittedName>
</protein>
<dbReference type="AlphaFoldDB" id="A0A0A2GTI3"/>
<dbReference type="PROSITE" id="PS51257">
    <property type="entry name" value="PROKAR_LIPOPROTEIN"/>
    <property type="match status" value="1"/>
</dbReference>
<proteinExistence type="predicted"/>
<evidence type="ECO:0000313" key="4">
    <source>
        <dbReference type="Proteomes" id="UP000030140"/>
    </source>
</evidence>
<gene>
    <name evidence="3" type="ORF">NV36_06655</name>
</gene>
<evidence type="ECO:0000313" key="3">
    <source>
        <dbReference type="EMBL" id="KGO06552.1"/>
    </source>
</evidence>
<feature type="region of interest" description="Disordered" evidence="1">
    <location>
        <begin position="23"/>
        <end position="59"/>
    </location>
</feature>
<reference evidence="3 4" key="1">
    <citation type="submission" date="2014-10" db="EMBL/GenBank/DDBJ databases">
        <title>Draft genome sequence of the proteorhodopsin-containing marine bacterium Dokdonia donghaensis.</title>
        <authorList>
            <person name="Gomez-Consarnau L."/>
            <person name="Gonzalez J.M."/>
            <person name="Riedel T."/>
            <person name="Jaenicke S."/>
            <person name="Wagner-Doebler I."/>
            <person name="Fuhrman J.A."/>
        </authorList>
    </citation>
    <scope>NUCLEOTIDE SEQUENCE [LARGE SCALE GENOMIC DNA]</scope>
    <source>
        <strain evidence="3 4">DSW-1</strain>
    </source>
</reference>
<sequence>MKNIFYTGLLAIVLVSCNTSKTATETQATAPKEEKTTVIAKGNRIEKPTSPTKPALPARPAPKVKTMLVGKEDRTALEQPPFGSWYNTNYARYKTDDALIPEITEKIEGVTITTFMGTWCGDSKRETPRMFKILDNVAFSKKDLTLITVDRTKKKPTEFTAGNNIIRVPTFIFKKDGKEIGRIVERPVESLEADMLKILKGESYKHAYEN</sequence>
<dbReference type="Pfam" id="PF00085">
    <property type="entry name" value="Thioredoxin"/>
    <property type="match status" value="1"/>
</dbReference>
<comment type="caution">
    <text evidence="3">The sequence shown here is derived from an EMBL/GenBank/DDBJ whole genome shotgun (WGS) entry which is preliminary data.</text>
</comment>
<dbReference type="CDD" id="cd02947">
    <property type="entry name" value="TRX_family"/>
    <property type="match status" value="1"/>
</dbReference>
<dbReference type="InterPro" id="IPR036249">
    <property type="entry name" value="Thioredoxin-like_sf"/>
</dbReference>
<dbReference type="PATRIC" id="fig|1300343.5.peg.192"/>
<dbReference type="InterPro" id="IPR013766">
    <property type="entry name" value="Thioredoxin_domain"/>
</dbReference>
<dbReference type="KEGG" id="ddo:I597_0193"/>